<accession>A0A5C2RU53</accession>
<sequence length="166" mass="18768">MPTTIPPSAMTVTPTLSGQASSDLDNIIGRHIRNIIDKEPEWAAFVEHRKQMLTMREMLPHYKYVQRVIDRFERQPTPADLQGAGGVLITKAQVMRAFNLPLAWGDRCTETLVLTTMYGPGGTRGEDPRVVQMLDEKPAITPKMTVEKYLTLLREVHGQWTINNPN</sequence>
<keyword evidence="2" id="KW-1185">Reference proteome</keyword>
<name>A0A5C2RU53_9APHY</name>
<reference evidence="1" key="1">
    <citation type="journal article" date="2018" name="Genome Biol. Evol.">
        <title>Genomics and development of Lentinus tigrinus, a white-rot wood-decaying mushroom with dimorphic fruiting bodies.</title>
        <authorList>
            <person name="Wu B."/>
            <person name="Xu Z."/>
            <person name="Knudson A."/>
            <person name="Carlson A."/>
            <person name="Chen N."/>
            <person name="Kovaka S."/>
            <person name="LaButti K."/>
            <person name="Lipzen A."/>
            <person name="Pennachio C."/>
            <person name="Riley R."/>
            <person name="Schakwitz W."/>
            <person name="Umezawa K."/>
            <person name="Ohm R.A."/>
            <person name="Grigoriev I.V."/>
            <person name="Nagy L.G."/>
            <person name="Gibbons J."/>
            <person name="Hibbett D."/>
        </authorList>
    </citation>
    <scope>NUCLEOTIDE SEQUENCE [LARGE SCALE GENOMIC DNA]</scope>
    <source>
        <strain evidence="1">ALCF2SS1-6</strain>
    </source>
</reference>
<dbReference type="AlphaFoldDB" id="A0A5C2RU53"/>
<proteinExistence type="predicted"/>
<dbReference type="OrthoDB" id="3215534at2759"/>
<dbReference type="EMBL" id="ML122311">
    <property type="protein sequence ID" value="RPD54047.1"/>
    <property type="molecule type" value="Genomic_DNA"/>
</dbReference>
<dbReference type="STRING" id="1328759.A0A5C2RU53"/>
<organism evidence="1 2">
    <name type="scientific">Lentinus tigrinus ALCF2SS1-6</name>
    <dbReference type="NCBI Taxonomy" id="1328759"/>
    <lineage>
        <taxon>Eukaryota</taxon>
        <taxon>Fungi</taxon>
        <taxon>Dikarya</taxon>
        <taxon>Basidiomycota</taxon>
        <taxon>Agaricomycotina</taxon>
        <taxon>Agaricomycetes</taxon>
        <taxon>Polyporales</taxon>
        <taxon>Polyporaceae</taxon>
        <taxon>Lentinus</taxon>
    </lineage>
</organism>
<evidence type="ECO:0000313" key="2">
    <source>
        <dbReference type="Proteomes" id="UP000313359"/>
    </source>
</evidence>
<evidence type="ECO:0000313" key="1">
    <source>
        <dbReference type="EMBL" id="RPD54047.1"/>
    </source>
</evidence>
<protein>
    <submittedName>
        <fullName evidence="1">Uncharacterized protein</fullName>
    </submittedName>
</protein>
<gene>
    <name evidence="1" type="ORF">L227DRAFT_589096</name>
</gene>
<dbReference type="Proteomes" id="UP000313359">
    <property type="component" value="Unassembled WGS sequence"/>
</dbReference>